<dbReference type="SFLD" id="SFLDS00003">
    <property type="entry name" value="Haloacid_Dehalogenase"/>
    <property type="match status" value="1"/>
</dbReference>
<evidence type="ECO:0000313" key="3">
    <source>
        <dbReference type="Proteomes" id="UP000282312"/>
    </source>
</evidence>
<sequence>MYQAILLDVYGTLVHDDEGSVNDVCVQVADLIAIDPSAIATEWSRRLEASAEMAYGAGFRTLADLTLGSLAEAVANFGASVELEPIFRKHLHSWRHPPLYDDSRPFLDAVKVPVCLVSDVDQDDLTAVLRWHGVAVAAAVTSEEARAYKPRPEPFQLALARLGLGPGDVIHIGNSASSDVAGAAALGIDTAFLDRAGGGLPPGVTATYTAATLTALLPQVLPC</sequence>
<dbReference type="GO" id="GO:0016787">
    <property type="term" value="F:hydrolase activity"/>
    <property type="evidence" value="ECO:0007669"/>
    <property type="project" value="UniProtKB-KW"/>
</dbReference>
<dbReference type="SUPFAM" id="SSF56784">
    <property type="entry name" value="HAD-like"/>
    <property type="match status" value="1"/>
</dbReference>
<dbReference type="PRINTS" id="PR00413">
    <property type="entry name" value="HADHALOGNASE"/>
</dbReference>
<dbReference type="Pfam" id="PF00702">
    <property type="entry name" value="Hydrolase"/>
    <property type="match status" value="1"/>
</dbReference>
<keyword evidence="1 2" id="KW-0378">Hydrolase</keyword>
<dbReference type="InterPro" id="IPR023214">
    <property type="entry name" value="HAD_sf"/>
</dbReference>
<dbReference type="Gene3D" id="1.10.150.240">
    <property type="entry name" value="Putative phosphatase, domain 2"/>
    <property type="match status" value="1"/>
</dbReference>
<organism evidence="2 3">
    <name type="scientific">Micromonospora inaquosa</name>
    <dbReference type="NCBI Taxonomy" id="2203716"/>
    <lineage>
        <taxon>Bacteria</taxon>
        <taxon>Bacillati</taxon>
        <taxon>Actinomycetota</taxon>
        <taxon>Actinomycetes</taxon>
        <taxon>Micromonosporales</taxon>
        <taxon>Micromonosporaceae</taxon>
        <taxon>Micromonospora</taxon>
    </lineage>
</organism>
<dbReference type="EMBL" id="QGSZ01000304">
    <property type="protein sequence ID" value="RQW98089.1"/>
    <property type="molecule type" value="Genomic_DNA"/>
</dbReference>
<dbReference type="InterPro" id="IPR023198">
    <property type="entry name" value="PGP-like_dom2"/>
</dbReference>
<proteinExistence type="predicted"/>
<dbReference type="InterPro" id="IPR036412">
    <property type="entry name" value="HAD-like_sf"/>
</dbReference>
<dbReference type="RefSeq" id="WP_124776067.1">
    <property type="nucleotide sequence ID" value="NZ_JBEZFR010000011.1"/>
</dbReference>
<dbReference type="OrthoDB" id="3774052at2"/>
<evidence type="ECO:0000256" key="1">
    <source>
        <dbReference type="ARBA" id="ARBA00022801"/>
    </source>
</evidence>
<dbReference type="PANTHER" id="PTHR43316:SF3">
    <property type="entry name" value="HALOACID DEHALOGENASE, TYPE II (AFU_ORTHOLOGUE AFUA_2G07750)-RELATED"/>
    <property type="match status" value="1"/>
</dbReference>
<dbReference type="InterPro" id="IPR006439">
    <property type="entry name" value="HAD-SF_hydro_IA"/>
</dbReference>
<accession>A0A3N9WBJ3</accession>
<keyword evidence="3" id="KW-1185">Reference proteome</keyword>
<dbReference type="InterPro" id="IPR051540">
    <property type="entry name" value="S-2-haloacid_dehalogenase"/>
</dbReference>
<gene>
    <name evidence="2" type="ORF">DLJ59_27820</name>
</gene>
<dbReference type="AlphaFoldDB" id="A0A3N9WBJ3"/>
<name>A0A3N9WBJ3_9ACTN</name>
<evidence type="ECO:0000313" key="2">
    <source>
        <dbReference type="EMBL" id="RQW98089.1"/>
    </source>
</evidence>
<dbReference type="PANTHER" id="PTHR43316">
    <property type="entry name" value="HYDROLASE, HALOACID DELAHOGENASE-RELATED"/>
    <property type="match status" value="1"/>
</dbReference>
<protein>
    <submittedName>
        <fullName evidence="2">Hydrolase</fullName>
    </submittedName>
</protein>
<dbReference type="SFLD" id="SFLDG01129">
    <property type="entry name" value="C1.5:_HAD__Beta-PGM__Phosphata"/>
    <property type="match status" value="1"/>
</dbReference>
<comment type="caution">
    <text evidence="2">The sequence shown here is derived from an EMBL/GenBank/DDBJ whole genome shotgun (WGS) entry which is preliminary data.</text>
</comment>
<dbReference type="Gene3D" id="3.40.50.1000">
    <property type="entry name" value="HAD superfamily/HAD-like"/>
    <property type="match status" value="1"/>
</dbReference>
<reference evidence="2 3" key="1">
    <citation type="submission" date="2018-05" db="EMBL/GenBank/DDBJ databases">
        <title>Micromonospora from Atacama Desert.</title>
        <authorList>
            <person name="Carro L."/>
            <person name="Goodfellow M."/>
            <person name="Klenk H.-P."/>
        </authorList>
    </citation>
    <scope>NUCLEOTIDE SEQUENCE [LARGE SCALE GENOMIC DNA]</scope>
    <source>
        <strain evidence="2 3">LB39</strain>
    </source>
</reference>
<dbReference type="Proteomes" id="UP000282312">
    <property type="component" value="Unassembled WGS sequence"/>
</dbReference>